<keyword evidence="2" id="KW-1185">Reference proteome</keyword>
<organism evidence="1 2">
    <name type="scientific">Thiorhodovibrio winogradskyi</name>
    <dbReference type="NCBI Taxonomy" id="77007"/>
    <lineage>
        <taxon>Bacteria</taxon>
        <taxon>Pseudomonadati</taxon>
        <taxon>Pseudomonadota</taxon>
        <taxon>Gammaproteobacteria</taxon>
        <taxon>Chromatiales</taxon>
        <taxon>Chromatiaceae</taxon>
        <taxon>Thiorhodovibrio</taxon>
    </lineage>
</organism>
<gene>
    <name evidence="1" type="ORF">Thiowin_04135</name>
</gene>
<reference evidence="1 2" key="1">
    <citation type="journal article" date="2023" name="Microorganisms">
        <title>Thiorhodovibrio frisius and Trv. litoralis spp. nov., Two Novel Members from a Clade of Fastidious Purple Sulfur Bacteria That Exhibit Unique Red-Shifted Light-Harvesting Capabilities.</title>
        <authorList>
            <person name="Methner A."/>
            <person name="Kuzyk S.B."/>
            <person name="Petersen J."/>
            <person name="Bauer S."/>
            <person name="Brinkmann H."/>
            <person name="Sichau K."/>
            <person name="Wanner G."/>
            <person name="Wolf J."/>
            <person name="Neumann-Schaal M."/>
            <person name="Henke P."/>
            <person name="Tank M."/>
            <person name="Sproer C."/>
            <person name="Bunk B."/>
            <person name="Overmann J."/>
        </authorList>
    </citation>
    <scope>NUCLEOTIDE SEQUENCE [LARGE SCALE GENOMIC DNA]</scope>
    <source>
        <strain evidence="1 2">DSM 6702</strain>
    </source>
</reference>
<evidence type="ECO:0000313" key="1">
    <source>
        <dbReference type="EMBL" id="WPL19031.1"/>
    </source>
</evidence>
<dbReference type="RefSeq" id="WP_328984775.1">
    <property type="nucleotide sequence ID" value="NZ_CP121472.1"/>
</dbReference>
<protein>
    <submittedName>
        <fullName evidence="1">Uncharacterized protein</fullName>
    </submittedName>
</protein>
<sequence>MTAAAQALVAYHVAHGGFSRYQKFDDFLEQIVPPGVTGPSRDELLARFAASTRQGLLECEVAEGLTALREQTAHARWLIVSGGDQTELREVSPNAA</sequence>
<proteinExistence type="predicted"/>
<dbReference type="EMBL" id="CP121472">
    <property type="protein sequence ID" value="WPL19031.1"/>
    <property type="molecule type" value="Genomic_DNA"/>
</dbReference>
<accession>A0ABZ0SG34</accession>
<name>A0ABZ0SG34_9GAMM</name>
<evidence type="ECO:0000313" key="2">
    <source>
        <dbReference type="Proteomes" id="UP001432180"/>
    </source>
</evidence>
<dbReference type="Proteomes" id="UP001432180">
    <property type="component" value="Chromosome"/>
</dbReference>